<evidence type="ECO:0000313" key="3">
    <source>
        <dbReference type="Proteomes" id="UP000035656"/>
    </source>
</evidence>
<accession>A0A0G4ASX6</accession>
<dbReference type="Proteomes" id="UP000035656">
    <property type="component" value="Chromosome"/>
</dbReference>
<reference evidence="2 3" key="1">
    <citation type="journal article" date="2015" name="Nature">
        <title>rRNA introns, odd ribosomes, and small enigmatic genomes across a large radiation of phyla.</title>
        <authorList>
            <person name="Brown C.T."/>
            <person name="Hug L.A."/>
            <person name="Thomas B.C."/>
            <person name="Sharon I."/>
            <person name="Castelle C.J."/>
            <person name="Singh A."/>
            <person name="Wilkins M.J."/>
            <person name="Williams K.H."/>
            <person name="Banfield J.F."/>
        </authorList>
    </citation>
    <scope>NUCLEOTIDE SEQUENCE [LARGE SCALE GENOMIC DNA]</scope>
</reference>
<dbReference type="STRING" id="1619007.UX70_C0001G0109"/>
<organism evidence="2 3">
    <name type="scientific">Candidatus Wolfebacteria bacterium GW2011_GWB1_47_1</name>
    <dbReference type="NCBI Taxonomy" id="1619007"/>
    <lineage>
        <taxon>Bacteria</taxon>
        <taxon>Candidatus Wolfeibacteriota</taxon>
    </lineage>
</organism>
<protein>
    <recommendedName>
        <fullName evidence="4">DUF4878 domain-containing protein</fullName>
    </recommendedName>
</protein>
<evidence type="ECO:0000256" key="1">
    <source>
        <dbReference type="SAM" id="Phobius"/>
    </source>
</evidence>
<name>A0A0G4ASX6_9BACT</name>
<proteinExistence type="predicted"/>
<dbReference type="AlphaFoldDB" id="A0A0G4ASX6"/>
<keyword evidence="1" id="KW-0472">Membrane</keyword>
<keyword evidence="1" id="KW-1133">Transmembrane helix</keyword>
<evidence type="ECO:0000313" key="2">
    <source>
        <dbReference type="EMBL" id="AKM77847.1"/>
    </source>
</evidence>
<evidence type="ECO:0008006" key="4">
    <source>
        <dbReference type="Google" id="ProtNLM"/>
    </source>
</evidence>
<feature type="transmembrane region" description="Helical" evidence="1">
    <location>
        <begin position="57"/>
        <end position="79"/>
    </location>
</feature>
<dbReference type="KEGG" id="pwo:UX70_C0001G0109"/>
<sequence>MTKKTMEEQQKEGIIAQYLEKDAELLGENGIAGTEQRDKGTNGNSEQGSIKNHYWKFIGGFFALLLVGFIGIPAIGMYIQKQEDMEFVEGMERNQQAMSELQERLKNDKDGGATPEETLQLFTAALKKGDIEQAEKYFVIEPQKRQDMLIANLDRIRAEGKFETLLDYLGKAKLEKDSNSSDNNVWFSYLENGRAQIGVEITKDKYSSVWKIENLAF</sequence>
<gene>
    <name evidence="2" type="ORF">UX70_C0001G0109</name>
</gene>
<dbReference type="EMBL" id="CP011209">
    <property type="protein sequence ID" value="AKM77847.1"/>
    <property type="molecule type" value="Genomic_DNA"/>
</dbReference>
<keyword evidence="1" id="KW-0812">Transmembrane</keyword>